<gene>
    <name evidence="2" type="ORF">EHR08_00050</name>
</gene>
<dbReference type="InterPro" id="IPR003812">
    <property type="entry name" value="Fido"/>
</dbReference>
<evidence type="ECO:0000313" key="2">
    <source>
        <dbReference type="EMBL" id="TGN16852.1"/>
    </source>
</evidence>
<evidence type="ECO:0000259" key="1">
    <source>
        <dbReference type="PROSITE" id="PS51459"/>
    </source>
</evidence>
<reference evidence="2" key="1">
    <citation type="journal article" date="2019" name="PLoS Negl. Trop. Dis.">
        <title>Revisiting the worldwide diversity of Leptospira species in the environment.</title>
        <authorList>
            <person name="Vincent A.T."/>
            <person name="Schiettekatte O."/>
            <person name="Bourhy P."/>
            <person name="Veyrier F.J."/>
            <person name="Picardeau M."/>
        </authorList>
    </citation>
    <scope>NUCLEOTIDE SEQUENCE [LARGE SCALE GENOMIC DNA]</scope>
    <source>
        <strain evidence="2">201601109</strain>
    </source>
</reference>
<sequence>MNQELFYTEETIGYIIKCENGIKIKEKQFELLCRTPYFSEISEWRNKISEENINLSNSIQKKLFNRNNQNSFEILLSEINKYKVNELTKQYIEIIKELHSKKTLNIIEDLIHPFHAKIHTGCPICDIGEFRKQNVWFVEPSSENFNKGRLAAPPFESVSNLMDTWQKLYNQKTQNPILDSLLLYLIFEFIHPLENDNGKFGWLLLIIFSLKHQFYFENFILYPSIILNDRDHFYKLLENTINYNELNPLVYFLLNNFNKIIDEDFDFQIELKRNLF</sequence>
<evidence type="ECO:0000313" key="3">
    <source>
        <dbReference type="Proteomes" id="UP000297649"/>
    </source>
</evidence>
<dbReference type="EMBL" id="RQHU01000003">
    <property type="protein sequence ID" value="TGN16852.1"/>
    <property type="molecule type" value="Genomic_DNA"/>
</dbReference>
<name>A0A6H3P105_9LEPT</name>
<feature type="domain" description="Fido" evidence="1">
    <location>
        <begin position="106"/>
        <end position="255"/>
    </location>
</feature>
<organism evidence="2 3">
    <name type="scientific">Leptospira bandrabouensis</name>
    <dbReference type="NCBI Taxonomy" id="2484903"/>
    <lineage>
        <taxon>Bacteria</taxon>
        <taxon>Pseudomonadati</taxon>
        <taxon>Spirochaetota</taxon>
        <taxon>Spirochaetia</taxon>
        <taxon>Leptospirales</taxon>
        <taxon>Leptospiraceae</taxon>
        <taxon>Leptospira</taxon>
    </lineage>
</organism>
<keyword evidence="3" id="KW-1185">Reference proteome</keyword>
<dbReference type="Proteomes" id="UP000297649">
    <property type="component" value="Unassembled WGS sequence"/>
</dbReference>
<dbReference type="InterPro" id="IPR036597">
    <property type="entry name" value="Fido-like_dom_sf"/>
</dbReference>
<protein>
    <recommendedName>
        <fullName evidence="1">Fido domain-containing protein</fullName>
    </recommendedName>
</protein>
<dbReference type="Gene3D" id="1.10.3290.10">
    <property type="entry name" value="Fido-like domain"/>
    <property type="match status" value="1"/>
</dbReference>
<dbReference type="PROSITE" id="PS51459">
    <property type="entry name" value="FIDO"/>
    <property type="match status" value="1"/>
</dbReference>
<dbReference type="AlphaFoldDB" id="A0A6H3P105"/>
<dbReference type="Pfam" id="PF02661">
    <property type="entry name" value="Fic"/>
    <property type="match status" value="1"/>
</dbReference>
<comment type="caution">
    <text evidence="2">The sequence shown here is derived from an EMBL/GenBank/DDBJ whole genome shotgun (WGS) entry which is preliminary data.</text>
</comment>
<dbReference type="SUPFAM" id="SSF140931">
    <property type="entry name" value="Fic-like"/>
    <property type="match status" value="1"/>
</dbReference>
<dbReference type="RefSeq" id="WP_135781373.1">
    <property type="nucleotide sequence ID" value="NZ_JAIZBI010000016.1"/>
</dbReference>
<proteinExistence type="predicted"/>
<accession>A0A6H3P105</accession>